<keyword evidence="9" id="KW-1185">Reference proteome</keyword>
<dbReference type="Pfam" id="PF17827">
    <property type="entry name" value="PrmC_N"/>
    <property type="match status" value="1"/>
</dbReference>
<dbReference type="EMBL" id="CP069370">
    <property type="protein sequence ID" value="QYZ71155.1"/>
    <property type="molecule type" value="Genomic_DNA"/>
</dbReference>
<dbReference type="InterPro" id="IPR004556">
    <property type="entry name" value="HemK-like"/>
</dbReference>
<feature type="binding site" evidence="5">
    <location>
        <begin position="183"/>
        <end position="186"/>
    </location>
    <ligand>
        <name>substrate</name>
    </ligand>
</feature>
<dbReference type="AlphaFoldDB" id="A0A8G1ECZ8"/>
<dbReference type="InterPro" id="IPR029063">
    <property type="entry name" value="SAM-dependent_MTases_sf"/>
</dbReference>
<organism evidence="8 9">
    <name type="scientific">Neotabrizicola shimadae</name>
    <dbReference type="NCBI Taxonomy" id="2807096"/>
    <lineage>
        <taxon>Bacteria</taxon>
        <taxon>Pseudomonadati</taxon>
        <taxon>Pseudomonadota</taxon>
        <taxon>Alphaproteobacteria</taxon>
        <taxon>Rhodobacterales</taxon>
        <taxon>Paracoccaceae</taxon>
        <taxon>Neotabrizicola</taxon>
    </lineage>
</organism>
<evidence type="ECO:0000313" key="9">
    <source>
        <dbReference type="Proteomes" id="UP000826300"/>
    </source>
</evidence>
<dbReference type="InterPro" id="IPR040758">
    <property type="entry name" value="PrmC_N"/>
</dbReference>
<dbReference type="KEGG" id="nsm:JO391_06520"/>
<comment type="similarity">
    <text evidence="5">Belongs to the protein N5-glutamine methyltransferase family. PrmC subfamily.</text>
</comment>
<evidence type="ECO:0000259" key="6">
    <source>
        <dbReference type="Pfam" id="PF05175"/>
    </source>
</evidence>
<keyword evidence="2 5" id="KW-0808">Transferase</keyword>
<feature type="domain" description="Release factor glutamine methyltransferase N-terminal" evidence="7">
    <location>
        <begin position="5"/>
        <end position="75"/>
    </location>
</feature>
<name>A0A8G1ECZ8_9RHOB</name>
<dbReference type="NCBIfam" id="TIGR00536">
    <property type="entry name" value="hemK_fam"/>
    <property type="match status" value="1"/>
</dbReference>
<dbReference type="GO" id="GO:0032259">
    <property type="term" value="P:methylation"/>
    <property type="evidence" value="ECO:0007669"/>
    <property type="project" value="UniProtKB-KW"/>
</dbReference>
<protein>
    <recommendedName>
        <fullName evidence="5">Release factor glutamine methyltransferase</fullName>
        <shortName evidence="5">RF MTase</shortName>
        <ecNumber evidence="5">2.1.1.297</ecNumber>
    </recommendedName>
    <alternativeName>
        <fullName evidence="5">N5-glutamine methyltransferase PrmC</fullName>
    </alternativeName>
    <alternativeName>
        <fullName evidence="5">Protein-(glutamine-N5) MTase PrmC</fullName>
    </alternativeName>
    <alternativeName>
        <fullName evidence="5">Protein-glutamine N-methyltransferase PrmC</fullName>
    </alternativeName>
</protein>
<dbReference type="PANTHER" id="PTHR18895:SF74">
    <property type="entry name" value="MTRF1L RELEASE FACTOR GLUTAMINE METHYLTRANSFERASE"/>
    <property type="match status" value="1"/>
</dbReference>
<dbReference type="Pfam" id="PF05175">
    <property type="entry name" value="MTS"/>
    <property type="match status" value="1"/>
</dbReference>
<feature type="binding site" evidence="5">
    <location>
        <position position="168"/>
    </location>
    <ligand>
        <name>S-adenosyl-L-methionine</name>
        <dbReference type="ChEBI" id="CHEBI:59789"/>
    </ligand>
</feature>
<evidence type="ECO:0000256" key="5">
    <source>
        <dbReference type="HAMAP-Rule" id="MF_02126"/>
    </source>
</evidence>
<evidence type="ECO:0000256" key="1">
    <source>
        <dbReference type="ARBA" id="ARBA00022603"/>
    </source>
</evidence>
<comment type="function">
    <text evidence="5">Methylates the class 1 translation termination release factors RF1/PrfA and RF2/PrfB on the glutamine residue of the universally conserved GGQ motif.</text>
</comment>
<accession>A0A8G1ECZ8</accession>
<sequence>MTLAEALRAGAARLAAAGIEGAAGDARVLLCHASGIAPGRLTLHLPDALTPEAEGRFADALAARAARQPVAQITGQRLFWGRAFRVTPDVLDPRPETEILVAAALEVPFERVLDLGTGSGAILLSLLADRPMARGIGVDLSPAALAVARANATALGLEARAELRQSDWFAGVAETEFDLIVSNPPYIADDEMAGLAPEVRDWEPRLALTPGGDGLDAYRHIAARAAGHLVPGGRLMVEIGPTQGLAVAGLFQAAGLRDVQVRPDLDGRDRVVIARA</sequence>
<feature type="binding site" evidence="5">
    <location>
        <position position="183"/>
    </location>
    <ligand>
        <name>S-adenosyl-L-methionine</name>
        <dbReference type="ChEBI" id="CHEBI:59789"/>
    </ligand>
</feature>
<dbReference type="NCBIfam" id="TIGR03534">
    <property type="entry name" value="RF_mod_PrmC"/>
    <property type="match status" value="1"/>
</dbReference>
<evidence type="ECO:0000256" key="4">
    <source>
        <dbReference type="ARBA" id="ARBA00048391"/>
    </source>
</evidence>
<comment type="catalytic activity">
    <reaction evidence="4 5">
        <text>L-glutaminyl-[peptide chain release factor] + S-adenosyl-L-methionine = N(5)-methyl-L-glutaminyl-[peptide chain release factor] + S-adenosyl-L-homocysteine + H(+)</text>
        <dbReference type="Rhea" id="RHEA:42896"/>
        <dbReference type="Rhea" id="RHEA-COMP:10271"/>
        <dbReference type="Rhea" id="RHEA-COMP:10272"/>
        <dbReference type="ChEBI" id="CHEBI:15378"/>
        <dbReference type="ChEBI" id="CHEBI:30011"/>
        <dbReference type="ChEBI" id="CHEBI:57856"/>
        <dbReference type="ChEBI" id="CHEBI:59789"/>
        <dbReference type="ChEBI" id="CHEBI:61891"/>
        <dbReference type="EC" id="2.1.1.297"/>
    </reaction>
</comment>
<feature type="binding site" evidence="5">
    <location>
        <position position="139"/>
    </location>
    <ligand>
        <name>S-adenosyl-L-methionine</name>
        <dbReference type="ChEBI" id="CHEBI:59789"/>
    </ligand>
</feature>
<dbReference type="GO" id="GO:0102559">
    <property type="term" value="F:peptide chain release factor N(5)-glutamine methyltransferase activity"/>
    <property type="evidence" value="ECO:0007669"/>
    <property type="project" value="UniProtKB-EC"/>
</dbReference>
<feature type="binding site" evidence="5">
    <location>
        <begin position="116"/>
        <end position="120"/>
    </location>
    <ligand>
        <name>S-adenosyl-L-methionine</name>
        <dbReference type="ChEBI" id="CHEBI:59789"/>
    </ligand>
</feature>
<evidence type="ECO:0000256" key="3">
    <source>
        <dbReference type="ARBA" id="ARBA00022691"/>
    </source>
</evidence>
<dbReference type="PROSITE" id="PS00092">
    <property type="entry name" value="N6_MTASE"/>
    <property type="match status" value="1"/>
</dbReference>
<dbReference type="PANTHER" id="PTHR18895">
    <property type="entry name" value="HEMK METHYLTRANSFERASE"/>
    <property type="match status" value="1"/>
</dbReference>
<keyword evidence="1 5" id="KW-0489">Methyltransferase</keyword>
<dbReference type="Gene3D" id="3.40.50.150">
    <property type="entry name" value="Vaccinia Virus protein VP39"/>
    <property type="match status" value="1"/>
</dbReference>
<proteinExistence type="inferred from homology"/>
<dbReference type="InterPro" id="IPR050320">
    <property type="entry name" value="N5-glutamine_MTase"/>
</dbReference>
<dbReference type="SUPFAM" id="SSF53335">
    <property type="entry name" value="S-adenosyl-L-methionine-dependent methyltransferases"/>
    <property type="match status" value="1"/>
</dbReference>
<dbReference type="HAMAP" id="MF_02126">
    <property type="entry name" value="RF_methyltr_PrmC"/>
    <property type="match status" value="1"/>
</dbReference>
<dbReference type="InterPro" id="IPR002052">
    <property type="entry name" value="DNA_methylase_N6_adenine_CS"/>
</dbReference>
<keyword evidence="3 5" id="KW-0949">S-adenosyl-L-methionine</keyword>
<dbReference type="InterPro" id="IPR019874">
    <property type="entry name" value="RF_methyltr_PrmC"/>
</dbReference>
<evidence type="ECO:0000259" key="7">
    <source>
        <dbReference type="Pfam" id="PF17827"/>
    </source>
</evidence>
<dbReference type="EC" id="2.1.1.297" evidence="5"/>
<evidence type="ECO:0000256" key="2">
    <source>
        <dbReference type="ARBA" id="ARBA00022679"/>
    </source>
</evidence>
<dbReference type="Gene3D" id="1.10.8.10">
    <property type="entry name" value="DNA helicase RuvA subunit, C-terminal domain"/>
    <property type="match status" value="1"/>
</dbReference>
<dbReference type="CDD" id="cd02440">
    <property type="entry name" value="AdoMet_MTases"/>
    <property type="match status" value="1"/>
</dbReference>
<reference evidence="8" key="1">
    <citation type="submission" date="2021-02" db="EMBL/GenBank/DDBJ databases">
        <title>Rhodobacter shimadae sp. nov., an aerobic anoxygenic phototrophic bacterium isolated from a hot spring.</title>
        <authorList>
            <person name="Muramatsu S."/>
            <person name="Haruta S."/>
            <person name="Hirose S."/>
            <person name="Hanada S."/>
        </authorList>
    </citation>
    <scope>NUCLEOTIDE SEQUENCE</scope>
    <source>
        <strain evidence="8">N10</strain>
    </source>
</reference>
<evidence type="ECO:0000313" key="8">
    <source>
        <dbReference type="EMBL" id="QYZ71155.1"/>
    </source>
</evidence>
<dbReference type="Proteomes" id="UP000826300">
    <property type="component" value="Chromosome"/>
</dbReference>
<dbReference type="InterPro" id="IPR007848">
    <property type="entry name" value="Small_mtfrase_dom"/>
</dbReference>
<feature type="domain" description="Methyltransferase small" evidence="6">
    <location>
        <begin position="97"/>
        <end position="191"/>
    </location>
</feature>
<dbReference type="RefSeq" id="WP_220663516.1">
    <property type="nucleotide sequence ID" value="NZ_CP069370.1"/>
</dbReference>
<gene>
    <name evidence="5 8" type="primary">prmC</name>
    <name evidence="8" type="ORF">JO391_06520</name>
</gene>
<dbReference type="GO" id="GO:0003676">
    <property type="term" value="F:nucleic acid binding"/>
    <property type="evidence" value="ECO:0007669"/>
    <property type="project" value="InterPro"/>
</dbReference>